<dbReference type="PANTHER" id="PTHR42852:SF18">
    <property type="entry name" value="CHROMOSOME UNDETERMINED SCAFFOLD_47, WHOLE GENOME SHOTGUN SEQUENCE"/>
    <property type="match status" value="1"/>
</dbReference>
<dbReference type="CDD" id="cd02966">
    <property type="entry name" value="TlpA_like_family"/>
    <property type="match status" value="1"/>
</dbReference>
<name>A0A3P2A0J6_9NEIS</name>
<dbReference type="InterPro" id="IPR013740">
    <property type="entry name" value="Redoxin"/>
</dbReference>
<dbReference type="SUPFAM" id="SSF52833">
    <property type="entry name" value="Thioredoxin-like"/>
    <property type="match status" value="1"/>
</dbReference>
<protein>
    <submittedName>
        <fullName evidence="2">TlpA family protein disulfide reductase</fullName>
    </submittedName>
</protein>
<dbReference type="InterPro" id="IPR036249">
    <property type="entry name" value="Thioredoxin-like_sf"/>
</dbReference>
<comment type="caution">
    <text evidence="2">The sequence shown here is derived from an EMBL/GenBank/DDBJ whole genome shotgun (WGS) entry which is preliminary data.</text>
</comment>
<accession>A0A3P2A0J6</accession>
<sequence>MTKKLIAAAVVLAVAAALGFLLFAPNRTPAPAFHIQNLQGQTLSNADLNGKVTLLNFWFPSCPGCVSEMPKLIQTAKDYQNKPFQIIGIAVPVDSVDSVRHYASSRALPFAVAYDGDRAVTRAFVKTELYPTSVLLDKQGNIIQTFVGEPDFAQLYRQIDTELTK</sequence>
<evidence type="ECO:0000259" key="1">
    <source>
        <dbReference type="PROSITE" id="PS51352"/>
    </source>
</evidence>
<dbReference type="EMBL" id="RQYC01000028">
    <property type="protein sequence ID" value="RRD88921.1"/>
    <property type="molecule type" value="Genomic_DNA"/>
</dbReference>
<dbReference type="AlphaFoldDB" id="A0A3P2A0J6"/>
<dbReference type="InterPro" id="IPR050553">
    <property type="entry name" value="Thioredoxin_ResA/DsbE_sf"/>
</dbReference>
<dbReference type="Gene3D" id="3.40.30.10">
    <property type="entry name" value="Glutaredoxin"/>
    <property type="match status" value="1"/>
</dbReference>
<dbReference type="InterPro" id="IPR013766">
    <property type="entry name" value="Thioredoxin_domain"/>
</dbReference>
<reference evidence="2 3" key="1">
    <citation type="submission" date="2018-11" db="EMBL/GenBank/DDBJ databases">
        <title>Genomes From Bacteria Associated with the Canine Oral Cavity: a Test Case for Automated Genome-Based Taxonomic Assignment.</title>
        <authorList>
            <person name="Coil D.A."/>
            <person name="Jospin G."/>
            <person name="Darling A.E."/>
            <person name="Wallis C."/>
            <person name="Davis I.J."/>
            <person name="Harris S."/>
            <person name="Eisen J.A."/>
            <person name="Holcombe L.J."/>
            <person name="O'Flynn C."/>
        </authorList>
    </citation>
    <scope>NUCLEOTIDE SEQUENCE [LARGE SCALE GENOMIC DNA]</scope>
    <source>
        <strain evidence="2 3">COT-280</strain>
    </source>
</reference>
<proteinExistence type="predicted"/>
<dbReference type="OrthoDB" id="9811352at2"/>
<dbReference type="GO" id="GO:0016491">
    <property type="term" value="F:oxidoreductase activity"/>
    <property type="evidence" value="ECO:0007669"/>
    <property type="project" value="InterPro"/>
</dbReference>
<dbReference type="PANTHER" id="PTHR42852">
    <property type="entry name" value="THIOL:DISULFIDE INTERCHANGE PROTEIN DSBE"/>
    <property type="match status" value="1"/>
</dbReference>
<dbReference type="RefSeq" id="WP_124796267.1">
    <property type="nucleotide sequence ID" value="NZ_RQYC01000028.1"/>
</dbReference>
<organism evidence="2 3">
    <name type="scientific">Conchiformibius steedae</name>
    <dbReference type="NCBI Taxonomy" id="153493"/>
    <lineage>
        <taxon>Bacteria</taxon>
        <taxon>Pseudomonadati</taxon>
        <taxon>Pseudomonadota</taxon>
        <taxon>Betaproteobacteria</taxon>
        <taxon>Neisseriales</taxon>
        <taxon>Neisseriaceae</taxon>
        <taxon>Conchiformibius</taxon>
    </lineage>
</organism>
<dbReference type="Proteomes" id="UP000269923">
    <property type="component" value="Unassembled WGS sequence"/>
</dbReference>
<evidence type="ECO:0000313" key="3">
    <source>
        <dbReference type="Proteomes" id="UP000269923"/>
    </source>
</evidence>
<gene>
    <name evidence="2" type="ORF">EII21_10515</name>
</gene>
<feature type="domain" description="Thioredoxin" evidence="1">
    <location>
        <begin position="24"/>
        <end position="164"/>
    </location>
</feature>
<evidence type="ECO:0000313" key="2">
    <source>
        <dbReference type="EMBL" id="RRD88921.1"/>
    </source>
</evidence>
<dbReference type="PROSITE" id="PS51352">
    <property type="entry name" value="THIOREDOXIN_2"/>
    <property type="match status" value="1"/>
</dbReference>
<dbReference type="STRING" id="1121352.GCA_000620925_01578"/>
<dbReference type="Pfam" id="PF08534">
    <property type="entry name" value="Redoxin"/>
    <property type="match status" value="1"/>
</dbReference>
<keyword evidence="3" id="KW-1185">Reference proteome</keyword>